<dbReference type="EMBL" id="QXML01000011">
    <property type="protein sequence ID" value="RIW12983.1"/>
    <property type="molecule type" value="Genomic_DNA"/>
</dbReference>
<dbReference type="CDD" id="cd08071">
    <property type="entry name" value="MPN_DUF2466"/>
    <property type="match status" value="1"/>
</dbReference>
<evidence type="ECO:0000259" key="6">
    <source>
        <dbReference type="PROSITE" id="PS50249"/>
    </source>
</evidence>
<evidence type="ECO:0000256" key="1">
    <source>
        <dbReference type="ARBA" id="ARBA00022670"/>
    </source>
</evidence>
<organism evidence="7 8">
    <name type="scientific">Algoriphagus lacus</name>
    <dbReference type="NCBI Taxonomy" id="2056311"/>
    <lineage>
        <taxon>Bacteria</taxon>
        <taxon>Pseudomonadati</taxon>
        <taxon>Bacteroidota</taxon>
        <taxon>Cytophagia</taxon>
        <taxon>Cytophagales</taxon>
        <taxon>Cyclobacteriaceae</taxon>
        <taxon>Algoriphagus</taxon>
    </lineage>
</organism>
<dbReference type="AlphaFoldDB" id="A0A418PMW9"/>
<dbReference type="RefSeq" id="WP_119479248.1">
    <property type="nucleotide sequence ID" value="NZ_QXML01000011.1"/>
</dbReference>
<keyword evidence="2" id="KW-0479">Metal-binding</keyword>
<comment type="caution">
    <text evidence="7">The sequence shown here is derived from an EMBL/GenBank/DDBJ whole genome shotgun (WGS) entry which is preliminary data.</text>
</comment>
<keyword evidence="1" id="KW-0645">Protease</keyword>
<dbReference type="Proteomes" id="UP000283522">
    <property type="component" value="Unassembled WGS sequence"/>
</dbReference>
<dbReference type="GO" id="GO:0006508">
    <property type="term" value="P:proteolysis"/>
    <property type="evidence" value="ECO:0007669"/>
    <property type="project" value="UniProtKB-KW"/>
</dbReference>
<evidence type="ECO:0000256" key="4">
    <source>
        <dbReference type="ARBA" id="ARBA00022833"/>
    </source>
</evidence>
<proteinExistence type="predicted"/>
<dbReference type="PROSITE" id="PS50249">
    <property type="entry name" value="MPN"/>
    <property type="match status" value="1"/>
</dbReference>
<evidence type="ECO:0000256" key="3">
    <source>
        <dbReference type="ARBA" id="ARBA00022801"/>
    </source>
</evidence>
<dbReference type="OrthoDB" id="9804482at2"/>
<gene>
    <name evidence="7" type="ORF">D0X99_17505</name>
</gene>
<keyword evidence="5" id="KW-0482">Metalloprotease</keyword>
<feature type="domain" description="MPN" evidence="6">
    <location>
        <begin position="31"/>
        <end position="156"/>
    </location>
</feature>
<dbReference type="InterPro" id="IPR020891">
    <property type="entry name" value="UPF0758_CS"/>
</dbReference>
<dbReference type="InterPro" id="IPR037518">
    <property type="entry name" value="MPN"/>
</dbReference>
<dbReference type="PANTHER" id="PTHR30471">
    <property type="entry name" value="DNA REPAIR PROTEIN RADC"/>
    <property type="match status" value="1"/>
</dbReference>
<dbReference type="InterPro" id="IPR001405">
    <property type="entry name" value="UPF0758"/>
</dbReference>
<dbReference type="Gene3D" id="3.40.140.10">
    <property type="entry name" value="Cytidine Deaminase, domain 2"/>
    <property type="match status" value="1"/>
</dbReference>
<dbReference type="InterPro" id="IPR025657">
    <property type="entry name" value="RadC_JAB"/>
</dbReference>
<dbReference type="Pfam" id="PF04002">
    <property type="entry name" value="RadC"/>
    <property type="match status" value="1"/>
</dbReference>
<reference evidence="7 8" key="1">
    <citation type="submission" date="2018-09" db="EMBL/GenBank/DDBJ databases">
        <authorList>
            <person name="Wang X."/>
            <person name="Du Z."/>
        </authorList>
    </citation>
    <scope>NUCLEOTIDE SEQUENCE [LARGE SCALE GENOMIC DNA]</scope>
    <source>
        <strain evidence="7 8">N3</strain>
    </source>
</reference>
<keyword evidence="8" id="KW-1185">Reference proteome</keyword>
<dbReference type="GO" id="GO:0008237">
    <property type="term" value="F:metallopeptidase activity"/>
    <property type="evidence" value="ECO:0007669"/>
    <property type="project" value="UniProtKB-KW"/>
</dbReference>
<name>A0A418PMW9_9BACT</name>
<keyword evidence="3" id="KW-0378">Hydrolase</keyword>
<accession>A0A418PMW9</accession>
<evidence type="ECO:0000256" key="2">
    <source>
        <dbReference type="ARBA" id="ARBA00022723"/>
    </source>
</evidence>
<dbReference type="GO" id="GO:0046872">
    <property type="term" value="F:metal ion binding"/>
    <property type="evidence" value="ECO:0007669"/>
    <property type="project" value="UniProtKB-KW"/>
</dbReference>
<dbReference type="PANTHER" id="PTHR30471:SF3">
    <property type="entry name" value="UPF0758 PROTEIN YEES-RELATED"/>
    <property type="match status" value="1"/>
</dbReference>
<evidence type="ECO:0000313" key="7">
    <source>
        <dbReference type="EMBL" id="RIW12983.1"/>
    </source>
</evidence>
<keyword evidence="4" id="KW-0862">Zinc</keyword>
<sequence length="156" mass="17330">MEIQERSLNEMEVAEVKISYQPKVKACNRPKVGSSKDAFHLLARLWDVETLEFVESFKIILLNRANRVLGVSQIGVGGTSAVIVDPKLVFVTALKANAHSMILAHNHPSGELIPSEPDRKITRKLVEIGRILDIAILDHLIVTPDSYFSFADEGEL</sequence>
<dbReference type="PROSITE" id="PS01302">
    <property type="entry name" value="UPF0758"/>
    <property type="match status" value="1"/>
</dbReference>
<evidence type="ECO:0000256" key="5">
    <source>
        <dbReference type="ARBA" id="ARBA00023049"/>
    </source>
</evidence>
<evidence type="ECO:0000313" key="8">
    <source>
        <dbReference type="Proteomes" id="UP000283522"/>
    </source>
</evidence>
<protein>
    <submittedName>
        <fullName evidence="7">DNA repair protein</fullName>
    </submittedName>
</protein>